<keyword evidence="2" id="KW-1185">Reference proteome</keyword>
<dbReference type="EMBL" id="CM051394">
    <property type="protein sequence ID" value="KAJ4727808.1"/>
    <property type="molecule type" value="Genomic_DNA"/>
</dbReference>
<dbReference type="Proteomes" id="UP001164539">
    <property type="component" value="Chromosome 1"/>
</dbReference>
<sequence>MAFSFCSAKTLAIFFLISAVPVAFIISLELAKPATHVYHYHSANHVCETAKWDEVGRRFFLSFLDGGVGQVSVPDDYSPGTLLEEVKVIEEIDVAGNSSMGIIIDRPRNRLVVAFSDVLGFKYNAIAAYDLSTWKRLFLTQISGPSDEKSLADDIALDEEGNAYVTDVIGNKLWKIGVNGEFLSIIRSPLFSAKKWYRNLLGLNGIVYHPDGYLITIHMFTGTLIKVDVSKGSVEDVKIKVIKVSGGSLFLGDGLLLLSPTKLVIVGNPATKLLESSDGWETASIVSKFNGLSHRVATAATLKDDKVYLSHVFGMGFPKKKHALVEAVF</sequence>
<gene>
    <name evidence="1" type="ORF">OWV82_000847</name>
</gene>
<comment type="caution">
    <text evidence="1">The sequence shown here is derived from an EMBL/GenBank/DDBJ whole genome shotgun (WGS) entry which is preliminary data.</text>
</comment>
<evidence type="ECO:0000313" key="1">
    <source>
        <dbReference type="EMBL" id="KAJ4727808.1"/>
    </source>
</evidence>
<reference evidence="1 2" key="1">
    <citation type="journal article" date="2023" name="Science">
        <title>Complex scaffold remodeling in plant triterpene biosynthesis.</title>
        <authorList>
            <person name="De La Pena R."/>
            <person name="Hodgson H."/>
            <person name="Liu J.C."/>
            <person name="Stephenson M.J."/>
            <person name="Martin A.C."/>
            <person name="Owen C."/>
            <person name="Harkess A."/>
            <person name="Leebens-Mack J."/>
            <person name="Jimenez L.E."/>
            <person name="Osbourn A."/>
            <person name="Sattely E.S."/>
        </authorList>
    </citation>
    <scope>NUCLEOTIDE SEQUENCE [LARGE SCALE GENOMIC DNA]</scope>
    <source>
        <strain evidence="2">cv. JPN11</strain>
        <tissue evidence="1">Leaf</tissue>
    </source>
</reference>
<protein>
    <submittedName>
        <fullName evidence="1">Calcium-dependent phosphotriesterase superfamily protein</fullName>
    </submittedName>
</protein>
<organism evidence="1 2">
    <name type="scientific">Melia azedarach</name>
    <name type="common">Chinaberry tree</name>
    <dbReference type="NCBI Taxonomy" id="155640"/>
    <lineage>
        <taxon>Eukaryota</taxon>
        <taxon>Viridiplantae</taxon>
        <taxon>Streptophyta</taxon>
        <taxon>Embryophyta</taxon>
        <taxon>Tracheophyta</taxon>
        <taxon>Spermatophyta</taxon>
        <taxon>Magnoliopsida</taxon>
        <taxon>eudicotyledons</taxon>
        <taxon>Gunneridae</taxon>
        <taxon>Pentapetalae</taxon>
        <taxon>rosids</taxon>
        <taxon>malvids</taxon>
        <taxon>Sapindales</taxon>
        <taxon>Meliaceae</taxon>
        <taxon>Melia</taxon>
    </lineage>
</organism>
<evidence type="ECO:0000313" key="2">
    <source>
        <dbReference type="Proteomes" id="UP001164539"/>
    </source>
</evidence>
<name>A0ACC1YXN4_MELAZ</name>
<proteinExistence type="predicted"/>
<accession>A0ACC1YXN4</accession>